<dbReference type="Proteomes" id="UP001370348">
    <property type="component" value="Chromosome"/>
</dbReference>
<feature type="domain" description="Peptidase M24" evidence="8">
    <location>
        <begin position="12"/>
        <end position="245"/>
    </location>
</feature>
<name>A0ABZ2M6E7_9BACT</name>
<dbReference type="CDD" id="cd01086">
    <property type="entry name" value="MetAP1"/>
    <property type="match status" value="1"/>
</dbReference>
<dbReference type="HAMAP" id="MF_01974">
    <property type="entry name" value="MetAP_1"/>
    <property type="match status" value="1"/>
</dbReference>
<dbReference type="SUPFAM" id="SSF55920">
    <property type="entry name" value="Creatinase/aminopeptidase"/>
    <property type="match status" value="1"/>
</dbReference>
<feature type="binding site" evidence="6">
    <location>
        <position position="111"/>
    </location>
    <ligand>
        <name>a divalent metal cation</name>
        <dbReference type="ChEBI" id="CHEBI:60240"/>
        <label>2</label>
        <note>catalytic</note>
    </ligand>
</feature>
<keyword evidence="2 6" id="KW-0031">Aminopeptidase</keyword>
<dbReference type="Gene3D" id="3.90.230.10">
    <property type="entry name" value="Creatinase/methionine aminopeptidase superfamily"/>
    <property type="match status" value="1"/>
</dbReference>
<feature type="binding site" evidence="6">
    <location>
        <position position="238"/>
    </location>
    <ligand>
        <name>a divalent metal cation</name>
        <dbReference type="ChEBI" id="CHEBI:60240"/>
        <label>2</label>
        <note>catalytic</note>
    </ligand>
</feature>
<feature type="binding site" evidence="6">
    <location>
        <position position="181"/>
    </location>
    <ligand>
        <name>substrate</name>
    </ligand>
</feature>
<comment type="catalytic activity">
    <reaction evidence="6 7">
        <text>Release of N-terminal amino acids, preferentially methionine, from peptides and arylamides.</text>
        <dbReference type="EC" id="3.4.11.18"/>
    </reaction>
</comment>
<dbReference type="InterPro" id="IPR036005">
    <property type="entry name" value="Creatinase/aminopeptidase-like"/>
</dbReference>
<proteinExistence type="inferred from homology"/>
<evidence type="ECO:0000256" key="3">
    <source>
        <dbReference type="ARBA" id="ARBA00022670"/>
    </source>
</evidence>
<feature type="binding site" evidence="6">
    <location>
        <position position="111"/>
    </location>
    <ligand>
        <name>a divalent metal cation</name>
        <dbReference type="ChEBI" id="CHEBI:60240"/>
        <label>1</label>
    </ligand>
</feature>
<feature type="binding site" evidence="6">
    <location>
        <position position="207"/>
    </location>
    <ligand>
        <name>a divalent metal cation</name>
        <dbReference type="ChEBI" id="CHEBI:60240"/>
        <label>2</label>
        <note>catalytic</note>
    </ligand>
</feature>
<keyword evidence="10" id="KW-1185">Reference proteome</keyword>
<gene>
    <name evidence="6 9" type="primary">map</name>
    <name evidence="9" type="ORF">LZC94_09690</name>
</gene>
<dbReference type="NCBIfam" id="TIGR00500">
    <property type="entry name" value="met_pdase_I"/>
    <property type="match status" value="1"/>
</dbReference>
<evidence type="ECO:0000259" key="8">
    <source>
        <dbReference type="Pfam" id="PF00557"/>
    </source>
</evidence>
<keyword evidence="4 6" id="KW-0479">Metal-binding</keyword>
<evidence type="ECO:0000256" key="2">
    <source>
        <dbReference type="ARBA" id="ARBA00022438"/>
    </source>
</evidence>
<dbReference type="PRINTS" id="PR00599">
    <property type="entry name" value="MAPEPTIDASE"/>
</dbReference>
<evidence type="ECO:0000256" key="5">
    <source>
        <dbReference type="ARBA" id="ARBA00022801"/>
    </source>
</evidence>
<dbReference type="InterPro" id="IPR001714">
    <property type="entry name" value="Pept_M24_MAP"/>
</dbReference>
<dbReference type="EMBL" id="CP089984">
    <property type="protein sequence ID" value="WXB17535.1"/>
    <property type="molecule type" value="Genomic_DNA"/>
</dbReference>
<comment type="similarity">
    <text evidence="6">Belongs to the peptidase M24A family. Methionine aminopeptidase type 1 subfamily.</text>
</comment>
<dbReference type="EC" id="3.4.11.18" evidence="6 7"/>
<reference evidence="9 10" key="1">
    <citation type="submission" date="2021-12" db="EMBL/GenBank/DDBJ databases">
        <title>Discovery of the Pendulisporaceae a myxobacterial family with distinct sporulation behavior and unique specialized metabolism.</title>
        <authorList>
            <person name="Garcia R."/>
            <person name="Popoff A."/>
            <person name="Bader C.D."/>
            <person name="Loehr J."/>
            <person name="Walesch S."/>
            <person name="Walt C."/>
            <person name="Boldt J."/>
            <person name="Bunk B."/>
            <person name="Haeckl F.J.F.P.J."/>
            <person name="Gunesch A.P."/>
            <person name="Birkelbach J."/>
            <person name="Nuebel U."/>
            <person name="Pietschmann T."/>
            <person name="Bach T."/>
            <person name="Mueller R."/>
        </authorList>
    </citation>
    <scope>NUCLEOTIDE SEQUENCE [LARGE SCALE GENOMIC DNA]</scope>
    <source>
        <strain evidence="9 10">MSr11954</strain>
    </source>
</reference>
<dbReference type="PANTHER" id="PTHR43330">
    <property type="entry name" value="METHIONINE AMINOPEPTIDASE"/>
    <property type="match status" value="1"/>
</dbReference>
<dbReference type="GO" id="GO:0004239">
    <property type="term" value="F:initiator methionyl aminopeptidase activity"/>
    <property type="evidence" value="ECO:0007669"/>
    <property type="project" value="UniProtKB-EC"/>
</dbReference>
<comment type="cofactor">
    <cofactor evidence="6">
        <name>Co(2+)</name>
        <dbReference type="ChEBI" id="CHEBI:48828"/>
    </cofactor>
    <cofactor evidence="6">
        <name>Zn(2+)</name>
        <dbReference type="ChEBI" id="CHEBI:29105"/>
    </cofactor>
    <cofactor evidence="6">
        <name>Mn(2+)</name>
        <dbReference type="ChEBI" id="CHEBI:29035"/>
    </cofactor>
    <cofactor evidence="6">
        <name>Fe(2+)</name>
        <dbReference type="ChEBI" id="CHEBI:29033"/>
    </cofactor>
    <text evidence="6">Binds 2 divalent metal cations per subunit. Has a high-affinity and a low affinity metal-binding site. The true nature of the physiological cofactor is under debate. The enzyme is active with cobalt, zinc, manganese or divalent iron ions. Most likely, methionine aminopeptidases function as mononuclear Fe(2+)-metalloproteases under physiological conditions, and the catalytically relevant metal-binding site has been assigned to the histidine-containing high-affinity site.</text>
</comment>
<evidence type="ECO:0000256" key="4">
    <source>
        <dbReference type="ARBA" id="ARBA00022723"/>
    </source>
</evidence>
<dbReference type="InterPro" id="IPR000994">
    <property type="entry name" value="Pept_M24"/>
</dbReference>
<evidence type="ECO:0000313" key="9">
    <source>
        <dbReference type="EMBL" id="WXB17535.1"/>
    </source>
</evidence>
<evidence type="ECO:0000256" key="6">
    <source>
        <dbReference type="HAMAP-Rule" id="MF_01974"/>
    </source>
</evidence>
<dbReference type="PANTHER" id="PTHR43330:SF27">
    <property type="entry name" value="METHIONINE AMINOPEPTIDASE"/>
    <property type="match status" value="1"/>
</dbReference>
<dbReference type="Pfam" id="PF00557">
    <property type="entry name" value="Peptidase_M24"/>
    <property type="match status" value="1"/>
</dbReference>
<feature type="binding site" evidence="6">
    <location>
        <position position="82"/>
    </location>
    <ligand>
        <name>substrate</name>
    </ligand>
</feature>
<dbReference type="InterPro" id="IPR002467">
    <property type="entry name" value="Pept_M24A_MAP1"/>
</dbReference>
<dbReference type="RefSeq" id="WP_394827171.1">
    <property type="nucleotide sequence ID" value="NZ_CP089984.1"/>
</dbReference>
<protein>
    <recommendedName>
        <fullName evidence="6 7">Methionine aminopeptidase</fullName>
        <shortName evidence="6">MAP</shortName>
        <shortName evidence="6">MetAP</shortName>
        <ecNumber evidence="6 7">3.4.11.18</ecNumber>
    </recommendedName>
    <alternativeName>
        <fullName evidence="6">Peptidase M</fullName>
    </alternativeName>
</protein>
<keyword evidence="3 6" id="KW-0645">Protease</keyword>
<feature type="binding site" evidence="6">
    <location>
        <position position="238"/>
    </location>
    <ligand>
        <name>a divalent metal cation</name>
        <dbReference type="ChEBI" id="CHEBI:60240"/>
        <label>1</label>
    </ligand>
</feature>
<accession>A0ABZ2M6E7</accession>
<dbReference type="PROSITE" id="PS00680">
    <property type="entry name" value="MAP_1"/>
    <property type="match status" value="1"/>
</dbReference>
<evidence type="ECO:0000256" key="7">
    <source>
        <dbReference type="RuleBase" id="RU003653"/>
    </source>
</evidence>
<evidence type="ECO:0000313" key="10">
    <source>
        <dbReference type="Proteomes" id="UP001370348"/>
    </source>
</evidence>
<feature type="binding site" evidence="6">
    <location>
        <position position="174"/>
    </location>
    <ligand>
        <name>a divalent metal cation</name>
        <dbReference type="ChEBI" id="CHEBI:60240"/>
        <label>2</label>
        <note>catalytic</note>
    </ligand>
</feature>
<organism evidence="9 10">
    <name type="scientific">Pendulispora albinea</name>
    <dbReference type="NCBI Taxonomy" id="2741071"/>
    <lineage>
        <taxon>Bacteria</taxon>
        <taxon>Pseudomonadati</taxon>
        <taxon>Myxococcota</taxon>
        <taxon>Myxococcia</taxon>
        <taxon>Myxococcales</taxon>
        <taxon>Sorangiineae</taxon>
        <taxon>Pendulisporaceae</taxon>
        <taxon>Pendulispora</taxon>
    </lineage>
</organism>
<keyword evidence="5 6" id="KW-0378">Hydrolase</keyword>
<feature type="binding site" evidence="6">
    <location>
        <position position="100"/>
    </location>
    <ligand>
        <name>a divalent metal cation</name>
        <dbReference type="ChEBI" id="CHEBI:60240"/>
        <label>1</label>
    </ligand>
</feature>
<comment type="subunit">
    <text evidence="6">Monomer.</text>
</comment>
<evidence type="ECO:0000256" key="1">
    <source>
        <dbReference type="ARBA" id="ARBA00002521"/>
    </source>
</evidence>
<comment type="function">
    <text evidence="1 6">Removes the N-terminal methionine from nascent proteins. The N-terminal methionine is often cleaved when the second residue in the primary sequence is small and uncharged (Met-Ala-, Cys, Gly, Pro, Ser, Thr, or Val). Requires deformylation of the N(alpha)-formylated initiator methionine before it can be hydrolyzed.</text>
</comment>
<sequence length="254" mass="27102">MIHLKSDAEIAKMRETGRIVHAVLDALEAACKPGISTWELDQIADRELSRAKARSAFRGYRPHGMPPYPAVLCASVNEVVVHGIPSKKVILRDGDVVGLDFACFKNDYCADAARTVAVGAASPAARQLLAATKACLERAIEASQPNGRLGDVGWAIEQCATSHGYAVVRQFVGHGIGRAMHEEPSVPNHGPPGRGVRLAPGMVIAIEPMVNEGTGNVRTLGDGWTVITKDHRRSAHFEHTVAITKDGPVVLTVA</sequence>